<feature type="compositionally biased region" description="Low complexity" evidence="6">
    <location>
        <begin position="42"/>
        <end position="53"/>
    </location>
</feature>
<protein>
    <submittedName>
        <fullName evidence="8">Flippase-like domain-containing protein</fullName>
    </submittedName>
</protein>
<keyword evidence="5 7" id="KW-0472">Membrane</keyword>
<organism evidence="8 9">
    <name type="scientific">Streptomyces caniscabiei</name>
    <dbReference type="NCBI Taxonomy" id="2746961"/>
    <lineage>
        <taxon>Bacteria</taxon>
        <taxon>Bacillati</taxon>
        <taxon>Actinomycetota</taxon>
        <taxon>Actinomycetes</taxon>
        <taxon>Kitasatosporales</taxon>
        <taxon>Streptomycetaceae</taxon>
        <taxon>Streptomyces</taxon>
    </lineage>
</organism>
<dbReference type="PANTHER" id="PTHR39087:SF2">
    <property type="entry name" value="UPF0104 MEMBRANE PROTEIN MJ1595"/>
    <property type="match status" value="1"/>
</dbReference>
<feature type="compositionally biased region" description="Pro residues" evidence="6">
    <location>
        <begin position="54"/>
        <end position="64"/>
    </location>
</feature>
<reference evidence="8" key="1">
    <citation type="submission" date="2020-09" db="EMBL/GenBank/DDBJ databases">
        <title>Streptomyces canutascabiei sp. nov., which causes potato common scab and is distributed across the world.</title>
        <authorList>
            <person name="Nguyen H.P."/>
            <person name="Weisberg A.J."/>
            <person name="Chang J.H."/>
            <person name="Clarke C.R."/>
        </authorList>
    </citation>
    <scope>NUCLEOTIDE SEQUENCE</scope>
    <source>
        <strain evidence="8">ID-01-6.2a</strain>
    </source>
</reference>
<evidence type="ECO:0000256" key="1">
    <source>
        <dbReference type="ARBA" id="ARBA00004651"/>
    </source>
</evidence>
<dbReference type="RefSeq" id="WP_192334373.1">
    <property type="nucleotide sequence ID" value="NZ_CP119182.1"/>
</dbReference>
<gene>
    <name evidence="8" type="ORF">IHE70_26100</name>
</gene>
<name>A0A927QI58_9ACTN</name>
<dbReference type="InterPro" id="IPR022791">
    <property type="entry name" value="L-PG_synthase/AglD"/>
</dbReference>
<evidence type="ECO:0000256" key="5">
    <source>
        <dbReference type="ARBA" id="ARBA00023136"/>
    </source>
</evidence>
<feature type="transmembrane region" description="Helical" evidence="7">
    <location>
        <begin position="326"/>
        <end position="348"/>
    </location>
</feature>
<keyword evidence="2" id="KW-1003">Cell membrane</keyword>
<keyword evidence="3 7" id="KW-0812">Transmembrane</keyword>
<sequence>MFPLPLDAPPPSRPTPSPVPDPLTLIPSPARPMDPPVPAAPPRALTPDAEPAPESAPEPEPTTLPGPTSARPSPDLHDPVAPCDPVTPCDPDPSGPTGAHPTRLAALLPGRVRALLPARTPANGRRLRLALTMLPLVLLGIWAAVDWRTVHGGAVRLASADPRWLLAGVFFTALCSVASACVRQGAVPERLPRGQLLATQFAAGAAGHALPGNIGAHAVVLRFLRRRGIPLARATSSLALYSAVKPVAKTLVIVAFVLAFPGTLRLTELLPKGETLALIGAITGVSLAAVVTLITTVRPLRRPLIGGLRTALTDTRIVHGRPVRALALWGGAAAFPLCQGAVVASVGSSLGLPVSWPQMLFAYLVASTAAGAVPAPGGLGPMDAALVFTLVAFGAPATLATTTVIGYRVLTVWLPLLPGMLVLSALVRAKVL</sequence>
<evidence type="ECO:0000256" key="2">
    <source>
        <dbReference type="ARBA" id="ARBA00022475"/>
    </source>
</evidence>
<dbReference type="GeneID" id="79930519"/>
<feature type="compositionally biased region" description="Pro residues" evidence="6">
    <location>
        <begin position="1"/>
        <end position="21"/>
    </location>
</feature>
<feature type="transmembrane region" description="Helical" evidence="7">
    <location>
        <begin position="276"/>
        <end position="297"/>
    </location>
</feature>
<comment type="caution">
    <text evidence="8">The sequence shown here is derived from an EMBL/GenBank/DDBJ whole genome shotgun (WGS) entry which is preliminary data.</text>
</comment>
<evidence type="ECO:0000313" key="8">
    <source>
        <dbReference type="EMBL" id="MBD9726615.1"/>
    </source>
</evidence>
<proteinExistence type="predicted"/>
<feature type="compositionally biased region" description="Pro residues" evidence="6">
    <location>
        <begin position="29"/>
        <end position="41"/>
    </location>
</feature>
<evidence type="ECO:0000313" key="9">
    <source>
        <dbReference type="Proteomes" id="UP000661025"/>
    </source>
</evidence>
<feature type="transmembrane region" description="Helical" evidence="7">
    <location>
        <begin position="412"/>
        <end position="429"/>
    </location>
</feature>
<accession>A0A927QI58</accession>
<feature type="transmembrane region" description="Helical" evidence="7">
    <location>
        <begin position="164"/>
        <end position="182"/>
    </location>
</feature>
<evidence type="ECO:0000256" key="7">
    <source>
        <dbReference type="SAM" id="Phobius"/>
    </source>
</evidence>
<evidence type="ECO:0000256" key="6">
    <source>
        <dbReference type="SAM" id="MobiDB-lite"/>
    </source>
</evidence>
<dbReference type="Pfam" id="PF03706">
    <property type="entry name" value="LPG_synthase_TM"/>
    <property type="match status" value="1"/>
</dbReference>
<feature type="transmembrane region" description="Helical" evidence="7">
    <location>
        <begin position="360"/>
        <end position="379"/>
    </location>
</feature>
<dbReference type="Proteomes" id="UP000661025">
    <property type="component" value="Unassembled WGS sequence"/>
</dbReference>
<feature type="transmembrane region" description="Helical" evidence="7">
    <location>
        <begin position="247"/>
        <end position="264"/>
    </location>
</feature>
<feature type="transmembrane region" description="Helical" evidence="7">
    <location>
        <begin position="386"/>
        <end position="406"/>
    </location>
</feature>
<dbReference type="AlphaFoldDB" id="A0A927QI58"/>
<dbReference type="EMBL" id="JACYXT010000012">
    <property type="protein sequence ID" value="MBD9726615.1"/>
    <property type="molecule type" value="Genomic_DNA"/>
</dbReference>
<evidence type="ECO:0000256" key="3">
    <source>
        <dbReference type="ARBA" id="ARBA00022692"/>
    </source>
</evidence>
<evidence type="ECO:0000256" key="4">
    <source>
        <dbReference type="ARBA" id="ARBA00022989"/>
    </source>
</evidence>
<feature type="region of interest" description="Disordered" evidence="6">
    <location>
        <begin position="1"/>
        <end position="102"/>
    </location>
</feature>
<feature type="transmembrane region" description="Helical" evidence="7">
    <location>
        <begin position="127"/>
        <end position="144"/>
    </location>
</feature>
<comment type="subcellular location">
    <subcellularLocation>
        <location evidence="1">Cell membrane</location>
        <topology evidence="1">Multi-pass membrane protein</topology>
    </subcellularLocation>
</comment>
<dbReference type="PANTHER" id="PTHR39087">
    <property type="entry name" value="UPF0104 MEMBRANE PROTEIN MJ1595"/>
    <property type="match status" value="1"/>
</dbReference>
<keyword evidence="4 7" id="KW-1133">Transmembrane helix</keyword>
<dbReference type="GO" id="GO:0005886">
    <property type="term" value="C:plasma membrane"/>
    <property type="evidence" value="ECO:0007669"/>
    <property type="project" value="UniProtKB-SubCell"/>
</dbReference>